<feature type="compositionally biased region" description="Low complexity" evidence="1">
    <location>
        <begin position="329"/>
        <end position="344"/>
    </location>
</feature>
<feature type="compositionally biased region" description="Polar residues" evidence="1">
    <location>
        <begin position="221"/>
        <end position="233"/>
    </location>
</feature>
<feature type="region of interest" description="Disordered" evidence="1">
    <location>
        <begin position="210"/>
        <end position="235"/>
    </location>
</feature>
<feature type="region of interest" description="Disordered" evidence="1">
    <location>
        <begin position="262"/>
        <end position="359"/>
    </location>
</feature>
<evidence type="ECO:0000256" key="1">
    <source>
        <dbReference type="SAM" id="MobiDB-lite"/>
    </source>
</evidence>
<accession>A0A1F5LI27</accession>
<organism evidence="2 3">
    <name type="scientific">Penicillium arizonense</name>
    <dbReference type="NCBI Taxonomy" id="1835702"/>
    <lineage>
        <taxon>Eukaryota</taxon>
        <taxon>Fungi</taxon>
        <taxon>Dikarya</taxon>
        <taxon>Ascomycota</taxon>
        <taxon>Pezizomycotina</taxon>
        <taxon>Eurotiomycetes</taxon>
        <taxon>Eurotiomycetidae</taxon>
        <taxon>Eurotiales</taxon>
        <taxon>Aspergillaceae</taxon>
        <taxon>Penicillium</taxon>
    </lineage>
</organism>
<feature type="region of interest" description="Disordered" evidence="1">
    <location>
        <begin position="1"/>
        <end position="67"/>
    </location>
</feature>
<dbReference type="STRING" id="1835702.A0A1F5LI27"/>
<evidence type="ECO:0000313" key="2">
    <source>
        <dbReference type="EMBL" id="OGE52868.1"/>
    </source>
</evidence>
<feature type="compositionally biased region" description="Basic and acidic residues" evidence="1">
    <location>
        <begin position="27"/>
        <end position="37"/>
    </location>
</feature>
<feature type="compositionally biased region" description="Polar residues" evidence="1">
    <location>
        <begin position="282"/>
        <end position="298"/>
    </location>
</feature>
<dbReference type="GeneID" id="34576666"/>
<feature type="compositionally biased region" description="Basic and acidic residues" evidence="1">
    <location>
        <begin position="171"/>
        <end position="182"/>
    </location>
</feature>
<feature type="region of interest" description="Disordered" evidence="1">
    <location>
        <begin position="123"/>
        <end position="196"/>
    </location>
</feature>
<keyword evidence="3" id="KW-1185">Reference proteome</keyword>
<name>A0A1F5LI27_PENAI</name>
<evidence type="ECO:0000313" key="3">
    <source>
        <dbReference type="Proteomes" id="UP000177622"/>
    </source>
</evidence>
<proteinExistence type="predicted"/>
<protein>
    <submittedName>
        <fullName evidence="2">Uncharacterized protein</fullName>
    </submittedName>
</protein>
<feature type="compositionally biased region" description="Basic and acidic residues" evidence="1">
    <location>
        <begin position="124"/>
        <end position="146"/>
    </location>
</feature>
<dbReference type="RefSeq" id="XP_022488307.1">
    <property type="nucleotide sequence ID" value="XM_022631932.1"/>
</dbReference>
<reference evidence="2 3" key="1">
    <citation type="journal article" date="2016" name="Sci. Rep.">
        <title>Penicillium arizonense, a new, genome sequenced fungal species, reveals a high chemical diversity in secreted metabolites.</title>
        <authorList>
            <person name="Grijseels S."/>
            <person name="Nielsen J.C."/>
            <person name="Randelovic M."/>
            <person name="Nielsen J."/>
            <person name="Nielsen K.F."/>
            <person name="Workman M."/>
            <person name="Frisvad J.C."/>
        </authorList>
    </citation>
    <scope>NUCLEOTIDE SEQUENCE [LARGE SCALE GENOMIC DNA]</scope>
    <source>
        <strain evidence="2 3">CBS 141311</strain>
    </source>
</reference>
<gene>
    <name evidence="2" type="ORF">PENARI_c009G07770</name>
</gene>
<dbReference type="OrthoDB" id="5374569at2759"/>
<dbReference type="Proteomes" id="UP000177622">
    <property type="component" value="Unassembled WGS sequence"/>
</dbReference>
<dbReference type="EMBL" id="LXJU01000009">
    <property type="protein sequence ID" value="OGE52868.1"/>
    <property type="molecule type" value="Genomic_DNA"/>
</dbReference>
<sequence length="359" mass="40298">MPRTLPWLRAQDGTPVKNESTPRKRVKTEAAPDRDVTPKNPPISPEKRDFFRSSQTPPSSPIKRCPSEEFLLDGIERDDGWVMVEDEFYAVAQTFTQHLHYAEYLRRRKEVKAENAAALGVIERPTDGRTPVSKEAERQREREAFRQRQKAGLARLDGQNPDEQIDDHEEDDQRWTGTHLHDLMTSPRKARSLAGRHVLKSSSRAAAGFLQAGQAPPPGNGQAQVNSTRSATPISRAAAAQVVELDEETASDSDDDLDIQHEAVRLPPPRNAHSMPRKLQSDDQNTPRAKLRNSTTSRSKVKAANSRPEYKSRVQSLFDDLDELPEPSPSIISTSNNITKSPSTRQDKSRHNEVPTFLV</sequence>
<dbReference type="AlphaFoldDB" id="A0A1F5LI27"/>
<comment type="caution">
    <text evidence="2">The sequence shown here is derived from an EMBL/GenBank/DDBJ whole genome shotgun (WGS) entry which is preliminary data.</text>
</comment>